<comment type="caution">
    <text evidence="2">The sequence shown here is derived from an EMBL/GenBank/DDBJ whole genome shotgun (WGS) entry which is preliminary data.</text>
</comment>
<dbReference type="InterPro" id="IPR008880">
    <property type="entry name" value="Trigger_fac_C"/>
</dbReference>
<proteinExistence type="predicted"/>
<reference evidence="2" key="1">
    <citation type="journal article" date="2021" name="Genes Genomics">
        <title>Comparative genomic analysis of Mycoplasma anatis strains.</title>
        <authorList>
            <person name="Zhou Q."/>
            <person name="Mai K."/>
            <person name="Yang D."/>
            <person name="Liu J."/>
            <person name="Yan Z."/>
            <person name="Luo C."/>
            <person name="Tan Y."/>
            <person name="Cao S."/>
            <person name="Zhou Q."/>
            <person name="Chen L."/>
            <person name="Chen F."/>
        </authorList>
    </citation>
    <scope>NUCLEOTIDE SEQUENCE</scope>
    <source>
        <strain evidence="2">DP07</strain>
    </source>
</reference>
<organism evidence="2 3">
    <name type="scientific">Mycoplasmopsis anatis</name>
    <dbReference type="NCBI Taxonomy" id="171279"/>
    <lineage>
        <taxon>Bacteria</taxon>
        <taxon>Bacillati</taxon>
        <taxon>Mycoplasmatota</taxon>
        <taxon>Mycoplasmoidales</taxon>
        <taxon>Metamycoplasmataceae</taxon>
        <taxon>Mycoplasmopsis</taxon>
    </lineage>
</organism>
<dbReference type="GO" id="GO:0015031">
    <property type="term" value="P:protein transport"/>
    <property type="evidence" value="ECO:0007669"/>
    <property type="project" value="InterPro"/>
</dbReference>
<gene>
    <name evidence="2" type="ORF">MADP07_00085</name>
</gene>
<name>A0A9Q3L7Z0_9BACT</name>
<protein>
    <recommendedName>
        <fullName evidence="1">Trigger factor C-terminal domain-containing protein</fullName>
    </recommendedName>
</protein>
<feature type="domain" description="Trigger factor C-terminal" evidence="1">
    <location>
        <begin position="237"/>
        <end position="380"/>
    </location>
</feature>
<dbReference type="GO" id="GO:0006457">
    <property type="term" value="P:protein folding"/>
    <property type="evidence" value="ECO:0007669"/>
    <property type="project" value="InterPro"/>
</dbReference>
<dbReference type="EMBL" id="JABZFG010000001">
    <property type="protein sequence ID" value="MBW0602377.1"/>
    <property type="molecule type" value="Genomic_DNA"/>
</dbReference>
<dbReference type="AlphaFoldDB" id="A0A9Q3L7Z0"/>
<sequence length="406" mass="47794">MENNKVLIKKIDANINEWLTEQKNATDFLQNSGKKDFNQNDILNIATSSFISNKIGECFREFSNDYSRIYFSPLVKNIVSKIEECTAELHFFYIDNLERFSNLDVKPEYKINDKLEETPQIQPFIDSFMNSYAFKIDKANSEIEKNNLVLIKITDRQSNLESKTEYIFDSEGEKDSFHKELDIALEGAKVGSHVEINIENKEYGVDVIRVREVKNMPITDENATLIGVPEIQNREDAKKFIISTVVEQLFNKELHNYALSIYESLINKIDISEDEPKELIDSEIDRRLHDFISQFKIENKQIQMSDKEFEEIKKQHHEQFKSQTSKAFKMNFIRSWLPRSLKITLVDGEIEKEYRTLMSMTTEKDRDTMNINPQKIAEVLIDRKVAKHYLLQNNPDLYEKYNYNKK</sequence>
<evidence type="ECO:0000259" key="1">
    <source>
        <dbReference type="Pfam" id="PF05698"/>
    </source>
</evidence>
<evidence type="ECO:0000313" key="3">
    <source>
        <dbReference type="Proteomes" id="UP000746160"/>
    </source>
</evidence>
<dbReference type="Proteomes" id="UP000746160">
    <property type="component" value="Unassembled WGS sequence"/>
</dbReference>
<dbReference type="NCBIfam" id="NF045969">
    <property type="entry name" value="trig_like_plasma"/>
    <property type="match status" value="1"/>
</dbReference>
<dbReference type="Pfam" id="PF05698">
    <property type="entry name" value="Trigger_C"/>
    <property type="match status" value="1"/>
</dbReference>
<dbReference type="RefSeq" id="WP_218674712.1">
    <property type="nucleotide sequence ID" value="NZ_CP054878.1"/>
</dbReference>
<evidence type="ECO:0000313" key="2">
    <source>
        <dbReference type="EMBL" id="MBW0602377.1"/>
    </source>
</evidence>
<accession>A0A9Q3L7Z0</accession>